<dbReference type="InterPro" id="IPR024581">
    <property type="entry name" value="TBD"/>
</dbReference>
<gene>
    <name evidence="11" type="ORF">scyTo_0001925</name>
</gene>
<organism evidence="11 12">
    <name type="scientific">Scyliorhinus torazame</name>
    <name type="common">Cloudy catshark</name>
    <name type="synonym">Catulus torazame</name>
    <dbReference type="NCBI Taxonomy" id="75743"/>
    <lineage>
        <taxon>Eukaryota</taxon>
        <taxon>Metazoa</taxon>
        <taxon>Chordata</taxon>
        <taxon>Craniata</taxon>
        <taxon>Vertebrata</taxon>
        <taxon>Chondrichthyes</taxon>
        <taxon>Elasmobranchii</taxon>
        <taxon>Galeomorphii</taxon>
        <taxon>Galeoidea</taxon>
        <taxon>Carcharhiniformes</taxon>
        <taxon>Scyliorhinidae</taxon>
        <taxon>Scyliorhinus</taxon>
    </lineage>
</organism>
<evidence type="ECO:0000313" key="11">
    <source>
        <dbReference type="EMBL" id="GCB72306.1"/>
    </source>
</evidence>
<dbReference type="Proteomes" id="UP000288216">
    <property type="component" value="Unassembled WGS sequence"/>
</dbReference>
<proteinExistence type="predicted"/>
<evidence type="ECO:0000256" key="2">
    <source>
        <dbReference type="ARBA" id="ARBA00022490"/>
    </source>
</evidence>
<dbReference type="OrthoDB" id="8744179at2759"/>
<dbReference type="STRING" id="75743.A0A401PGP3"/>
<keyword evidence="12" id="KW-1185">Reference proteome</keyword>
<feature type="compositionally biased region" description="Basic and acidic residues" evidence="9">
    <location>
        <begin position="263"/>
        <end position="286"/>
    </location>
</feature>
<sequence length="424" mass="48219">MEGPYLEDDISILNHEEASPEVTHLRLSPIATSSGDESVASHFALVTAYEDIKKRLKETECENSFLKRKSRLLEERLLNASLDNEKSSIGQEEVNKAYQAYREVCIERDKMRQRLERMIKEQMDSVRILNETLQAKEVEILQLRSEVETRQVMDDLHRTQSSWDLEKSNNELKMYTLNQELEILKQECSLLREELHNCKLKESSLNECMSKREILKDEEAAREIGLQKPYQDLKREMSNLHLVAKTQTELLRKLLATQGSTKNVEKKKQDEGKETGGRMQRTEARRHNSTVQCLEDMILDGGKLELSSSGAIYRSPRSSSKDTDVKVSNCTTARHFQQDTAALCDQEFLAPWTNSRPSPVGRAALEENGSCGKGSFDDNSWVFPSSPVGNPSNAAFWKTGNVSPSSAMKIPVVNMQNPDLVFRS</sequence>
<evidence type="ECO:0000256" key="1">
    <source>
        <dbReference type="ARBA" id="ARBA00004496"/>
    </source>
</evidence>
<evidence type="ECO:0000256" key="4">
    <source>
        <dbReference type="ARBA" id="ARBA00022843"/>
    </source>
</evidence>
<evidence type="ECO:0000256" key="9">
    <source>
        <dbReference type="SAM" id="MobiDB-lite"/>
    </source>
</evidence>
<comment type="function">
    <text evidence="7">Adapter protein which binds TBK1 and IKBKE playing a role in antiviral innate immunity. Activates serine/threonine-protein kinase TBK1 and facilitates its oligomerization. Enhances the phosphorylation of NF-kappa-B p65 subunit RELA by TBK1. Promotes TBK1-induced as well as TNF-alpha or PMA-induced activation of NF-kappa-B. Participates in IFNB promoter activation via TICAM1.</text>
</comment>
<dbReference type="PANTHER" id="PTHR14432">
    <property type="entry name" value="PROSAPIP2 PROTEIN/5-AZACYTIDINE INDUCED GENE 2"/>
    <property type="match status" value="1"/>
</dbReference>
<dbReference type="OMA" id="CIERDKM"/>
<evidence type="ECO:0000256" key="6">
    <source>
        <dbReference type="ARBA" id="ARBA00040858"/>
    </source>
</evidence>
<keyword evidence="3" id="KW-0597">Phosphoprotein</keyword>
<name>A0A401PGP3_SCYTO</name>
<evidence type="ECO:0000256" key="5">
    <source>
        <dbReference type="ARBA" id="ARBA00023054"/>
    </source>
</evidence>
<feature type="region of interest" description="Disordered" evidence="9">
    <location>
        <begin position="260"/>
        <end position="289"/>
    </location>
</feature>
<evidence type="ECO:0000259" key="10">
    <source>
        <dbReference type="Pfam" id="PF12845"/>
    </source>
</evidence>
<dbReference type="Pfam" id="PF12845">
    <property type="entry name" value="TBD"/>
    <property type="match status" value="1"/>
</dbReference>
<evidence type="ECO:0000256" key="8">
    <source>
        <dbReference type="SAM" id="Coils"/>
    </source>
</evidence>
<evidence type="ECO:0000256" key="7">
    <source>
        <dbReference type="ARBA" id="ARBA00045676"/>
    </source>
</evidence>
<feature type="coiled-coil region" evidence="8">
    <location>
        <begin position="174"/>
        <end position="201"/>
    </location>
</feature>
<keyword evidence="5 8" id="KW-0175">Coiled coil</keyword>
<dbReference type="AlphaFoldDB" id="A0A401PGP3"/>
<feature type="coiled-coil region" evidence="8">
    <location>
        <begin position="49"/>
        <end position="76"/>
    </location>
</feature>
<feature type="coiled-coil region" evidence="8">
    <location>
        <begin position="101"/>
        <end position="146"/>
    </location>
</feature>
<feature type="domain" description="Tbk1/Ikki binding" evidence="10">
    <location>
        <begin position="226"/>
        <end position="261"/>
    </location>
</feature>
<protein>
    <recommendedName>
        <fullName evidence="6">5-azacytidine-induced protein 2</fullName>
    </recommendedName>
</protein>
<evidence type="ECO:0000256" key="3">
    <source>
        <dbReference type="ARBA" id="ARBA00022553"/>
    </source>
</evidence>
<dbReference type="PANTHER" id="PTHR14432:SF6">
    <property type="entry name" value="5-AZACYTIDINE-INDUCED PROTEIN 2"/>
    <property type="match status" value="1"/>
</dbReference>
<keyword evidence="4" id="KW-0832">Ubl conjugation</keyword>
<dbReference type="EMBL" id="BFAA01000450">
    <property type="protein sequence ID" value="GCB72306.1"/>
    <property type="molecule type" value="Genomic_DNA"/>
</dbReference>
<reference evidence="11 12" key="1">
    <citation type="journal article" date="2018" name="Nat. Ecol. Evol.">
        <title>Shark genomes provide insights into elasmobranch evolution and the origin of vertebrates.</title>
        <authorList>
            <person name="Hara Y"/>
            <person name="Yamaguchi K"/>
            <person name="Onimaru K"/>
            <person name="Kadota M"/>
            <person name="Koyanagi M"/>
            <person name="Keeley SD"/>
            <person name="Tatsumi K"/>
            <person name="Tanaka K"/>
            <person name="Motone F"/>
            <person name="Kageyama Y"/>
            <person name="Nozu R"/>
            <person name="Adachi N"/>
            <person name="Nishimura O"/>
            <person name="Nakagawa R"/>
            <person name="Tanegashima C"/>
            <person name="Kiyatake I"/>
            <person name="Matsumoto R"/>
            <person name="Murakumo K"/>
            <person name="Nishida K"/>
            <person name="Terakita A"/>
            <person name="Kuratani S"/>
            <person name="Sato K"/>
            <person name="Hyodo S Kuraku.S."/>
        </authorList>
    </citation>
    <scope>NUCLEOTIDE SEQUENCE [LARGE SCALE GENOMIC DNA]</scope>
</reference>
<comment type="caution">
    <text evidence="11">The sequence shown here is derived from an EMBL/GenBank/DDBJ whole genome shotgun (WGS) entry which is preliminary data.</text>
</comment>
<dbReference type="GO" id="GO:0005737">
    <property type="term" value="C:cytoplasm"/>
    <property type="evidence" value="ECO:0007669"/>
    <property type="project" value="UniProtKB-SubCell"/>
</dbReference>
<evidence type="ECO:0000313" key="12">
    <source>
        <dbReference type="Proteomes" id="UP000288216"/>
    </source>
</evidence>
<accession>A0A401PGP3</accession>
<keyword evidence="2" id="KW-0963">Cytoplasm</keyword>
<comment type="subcellular location">
    <subcellularLocation>
        <location evidence="1">Cytoplasm</location>
    </subcellularLocation>
</comment>
<dbReference type="InterPro" id="IPR051891">
    <property type="entry name" value="TBK1-IKBKE_adapters"/>
</dbReference>